<evidence type="ECO:0000256" key="1">
    <source>
        <dbReference type="ARBA" id="ARBA00022763"/>
    </source>
</evidence>
<dbReference type="PANTHER" id="PTHR10815">
    <property type="entry name" value="METHYLATED-DNA--PROTEIN-CYSTEINE METHYLTRANSFERASE"/>
    <property type="match status" value="1"/>
</dbReference>
<dbReference type="CDD" id="cd06445">
    <property type="entry name" value="ATase"/>
    <property type="match status" value="1"/>
</dbReference>
<keyword evidence="1" id="KW-0227">DNA damage</keyword>
<dbReference type="SUPFAM" id="SSF46767">
    <property type="entry name" value="Methylated DNA-protein cysteine methyltransferase, C-terminal domain"/>
    <property type="match status" value="1"/>
</dbReference>
<sequence>QIPKGKVATYSQIARLVGNAKAARAVGAFMRLNPDVLHTPCHRVVAHDGRLTGYSGKGGVTTKRKMLAKEGVIFKKDKVDLSKSLWIK</sequence>
<accession>A0A2M7QJ29</accession>
<dbReference type="NCBIfam" id="TIGR00589">
    <property type="entry name" value="ogt"/>
    <property type="match status" value="1"/>
</dbReference>
<dbReference type="PANTHER" id="PTHR10815:SF13">
    <property type="entry name" value="METHYLATED-DNA--PROTEIN-CYSTEINE METHYLTRANSFERASE"/>
    <property type="match status" value="1"/>
</dbReference>
<dbReference type="GO" id="GO:0008168">
    <property type="term" value="F:methyltransferase activity"/>
    <property type="evidence" value="ECO:0007669"/>
    <property type="project" value="UniProtKB-KW"/>
</dbReference>
<comment type="caution">
    <text evidence="3">The sequence shown here is derived from an EMBL/GenBank/DDBJ whole genome shotgun (WGS) entry which is preliminary data.</text>
</comment>
<dbReference type="Pfam" id="PF01035">
    <property type="entry name" value="DNA_binding_1"/>
    <property type="match status" value="1"/>
</dbReference>
<evidence type="ECO:0000259" key="2">
    <source>
        <dbReference type="Pfam" id="PF01035"/>
    </source>
</evidence>
<evidence type="ECO:0000313" key="3">
    <source>
        <dbReference type="EMBL" id="PIY72344.1"/>
    </source>
</evidence>
<organism evidence="3 4">
    <name type="scientific">Candidatus Roizmanbacteria bacterium CG_4_10_14_0_8_um_filter_33_9</name>
    <dbReference type="NCBI Taxonomy" id="1974826"/>
    <lineage>
        <taxon>Bacteria</taxon>
        <taxon>Candidatus Roizmaniibacteriota</taxon>
    </lineage>
</organism>
<protein>
    <submittedName>
        <fullName evidence="3">Methylated-DNA--protein-cysteine methyltransferase</fullName>
    </submittedName>
</protein>
<dbReference type="InterPro" id="IPR014048">
    <property type="entry name" value="MethylDNA_cys_MeTrfase_DNA-bd"/>
</dbReference>
<keyword evidence="3" id="KW-0489">Methyltransferase</keyword>
<evidence type="ECO:0000313" key="4">
    <source>
        <dbReference type="Proteomes" id="UP000229401"/>
    </source>
</evidence>
<dbReference type="Proteomes" id="UP000229401">
    <property type="component" value="Unassembled WGS sequence"/>
</dbReference>
<dbReference type="InterPro" id="IPR036388">
    <property type="entry name" value="WH-like_DNA-bd_sf"/>
</dbReference>
<feature type="domain" description="Methylated-DNA-[protein]-cysteine S-methyltransferase DNA binding" evidence="2">
    <location>
        <begin position="1"/>
        <end position="72"/>
    </location>
</feature>
<dbReference type="GO" id="GO:0006281">
    <property type="term" value="P:DNA repair"/>
    <property type="evidence" value="ECO:0007669"/>
    <property type="project" value="InterPro"/>
</dbReference>
<dbReference type="EMBL" id="PFLI01000052">
    <property type="protein sequence ID" value="PIY72344.1"/>
    <property type="molecule type" value="Genomic_DNA"/>
</dbReference>
<proteinExistence type="predicted"/>
<dbReference type="GO" id="GO:0032259">
    <property type="term" value="P:methylation"/>
    <property type="evidence" value="ECO:0007669"/>
    <property type="project" value="UniProtKB-KW"/>
</dbReference>
<feature type="non-terminal residue" evidence="3">
    <location>
        <position position="1"/>
    </location>
</feature>
<dbReference type="Gene3D" id="1.10.10.10">
    <property type="entry name" value="Winged helix-like DNA-binding domain superfamily/Winged helix DNA-binding domain"/>
    <property type="match status" value="1"/>
</dbReference>
<gene>
    <name evidence="3" type="ORF">COY87_01435</name>
</gene>
<dbReference type="InterPro" id="IPR036217">
    <property type="entry name" value="MethylDNA_cys_MeTrfase_DNAb"/>
</dbReference>
<name>A0A2M7QJ29_9BACT</name>
<dbReference type="AlphaFoldDB" id="A0A2M7QJ29"/>
<keyword evidence="3" id="KW-0808">Transferase</keyword>
<reference evidence="4" key="1">
    <citation type="submission" date="2017-09" db="EMBL/GenBank/DDBJ databases">
        <title>Depth-based differentiation of microbial function through sediment-hosted aquifers and enrichment of novel symbionts in the deep terrestrial subsurface.</title>
        <authorList>
            <person name="Probst A.J."/>
            <person name="Ladd B."/>
            <person name="Jarett J.K."/>
            <person name="Geller-Mcgrath D.E."/>
            <person name="Sieber C.M.K."/>
            <person name="Emerson J.B."/>
            <person name="Anantharaman K."/>
            <person name="Thomas B.C."/>
            <person name="Malmstrom R."/>
            <person name="Stieglmeier M."/>
            <person name="Klingl A."/>
            <person name="Woyke T."/>
            <person name="Ryan C.M."/>
            <person name="Banfield J.F."/>
        </authorList>
    </citation>
    <scope>NUCLEOTIDE SEQUENCE [LARGE SCALE GENOMIC DNA]</scope>
</reference>